<name>A0ABY4B9T5_9BACT</name>
<reference evidence="1 2" key="1">
    <citation type="submission" date="2022-03" db="EMBL/GenBank/DDBJ databases">
        <title>Hymenobactersp. isolated from the air.</title>
        <authorList>
            <person name="Won M."/>
            <person name="Kwon S.-W."/>
        </authorList>
    </citation>
    <scope>NUCLEOTIDE SEQUENCE [LARGE SCALE GENOMIC DNA]</scope>
    <source>
        <strain evidence="1 2">KACC 22596</strain>
    </source>
</reference>
<keyword evidence="2" id="KW-1185">Reference proteome</keyword>
<protein>
    <submittedName>
        <fullName evidence="1">Uncharacterized protein</fullName>
    </submittedName>
</protein>
<accession>A0ABY4B9T5</accession>
<dbReference type="Proteomes" id="UP000831390">
    <property type="component" value="Chromosome"/>
</dbReference>
<dbReference type="EMBL" id="CP094534">
    <property type="protein sequence ID" value="UOE35933.1"/>
    <property type="molecule type" value="Genomic_DNA"/>
</dbReference>
<dbReference type="PROSITE" id="PS51257">
    <property type="entry name" value="PROKAR_LIPOPROTEIN"/>
    <property type="match status" value="1"/>
</dbReference>
<evidence type="ECO:0000313" key="2">
    <source>
        <dbReference type="Proteomes" id="UP000831390"/>
    </source>
</evidence>
<proteinExistence type="predicted"/>
<gene>
    <name evidence="1" type="ORF">MTP16_09885</name>
</gene>
<organism evidence="1 2">
    <name type="scientific">Hymenobacter monticola</name>
    <dbReference type="NCBI Taxonomy" id="1705399"/>
    <lineage>
        <taxon>Bacteria</taxon>
        <taxon>Pseudomonadati</taxon>
        <taxon>Bacteroidota</taxon>
        <taxon>Cytophagia</taxon>
        <taxon>Cytophagales</taxon>
        <taxon>Hymenobacteraceae</taxon>
        <taxon>Hymenobacter</taxon>
    </lineage>
</organism>
<sequence length="215" mass="24012">MRSLFIRSIAGGFLFWFLVVGCESKRTSTAETPASAVTPKRADSLVAAQTHPTDTTVDASDELRSEDVPALHIPLEERKAVAPGLVVIIKSIRPADTVIIREPSDLKLTFTIKRNNRIIYRDTANDGLMYDYYALPTTEKLYPIWVPTGEGNGELLVAFNNRPSLELARRFHIVNGQIAKIDTLVAFNDSAKDWDHDGKLEYYGIEDSGEEWDDA</sequence>
<dbReference type="RefSeq" id="WP_243519069.1">
    <property type="nucleotide sequence ID" value="NZ_CP094534.1"/>
</dbReference>
<evidence type="ECO:0000313" key="1">
    <source>
        <dbReference type="EMBL" id="UOE35933.1"/>
    </source>
</evidence>